<reference evidence="2 3" key="1">
    <citation type="submission" date="2024-06" db="EMBL/GenBank/DDBJ databases">
        <title>Novosphingobium rhizovicinus M1R2S20.</title>
        <authorList>
            <person name="Sun J.-Q."/>
        </authorList>
    </citation>
    <scope>NUCLEOTIDE SEQUENCE [LARGE SCALE GENOMIC DNA]</scope>
    <source>
        <strain evidence="2 3">M1R2S20</strain>
    </source>
</reference>
<dbReference type="SUPFAM" id="SSF48452">
    <property type="entry name" value="TPR-like"/>
    <property type="match status" value="1"/>
</dbReference>
<dbReference type="InterPro" id="IPR011990">
    <property type="entry name" value="TPR-like_helical_dom_sf"/>
</dbReference>
<proteinExistence type="predicted"/>
<accession>A0ABV3RCB5</accession>
<evidence type="ECO:0000256" key="1">
    <source>
        <dbReference type="SAM" id="SignalP"/>
    </source>
</evidence>
<sequence>MARKFLISRIALAVALSSGVAVTVAPAPAVAQKKAKAGAFSNEFAAAAADLDKTVAEASSNPAVKAASDKAAAAQDAAAKQAAAAEVDAALGGADAKLAAAMAVASTPMDKIKLGELTRNIGVLKADPAQQHKGLVMMLESGAAQPDSLGQLQWLAGVTAYQSGDYQAAVKYLKPAYDAGYRDQQGMIDRVLADAYKRTNNSGAALQMAQQEIERAKAAGTTPSDAALRTALQAAYDAKQMAPAVDLSAQLVQYHPGPQSWSTAFQVTRALARLDAQENLDLMRLMDRTNSLASKGDYIGYIQDADPRRLPGETLRVIDKGIAAGKITAADVREARSMAQGRVSADRSSLASYEKDARASSNFATINGAADALLSYEQPAKAEELYKLALPKAGPAEKDRVLTRLGIAQADQGKFSEAERTFAQVSGNRTPVAKLWTAYVKSKTSPSAAAAPTSAAAPSS</sequence>
<keyword evidence="3" id="KW-1185">Reference proteome</keyword>
<dbReference type="RefSeq" id="WP_367773254.1">
    <property type="nucleotide sequence ID" value="NZ_JBFNXR010000033.1"/>
</dbReference>
<protein>
    <recommendedName>
        <fullName evidence="4">Tetratricopeptide repeat protein</fullName>
    </recommendedName>
</protein>
<dbReference type="EMBL" id="JBFNXR010000033">
    <property type="protein sequence ID" value="MEW9855562.1"/>
    <property type="molecule type" value="Genomic_DNA"/>
</dbReference>
<name>A0ABV3RCB5_9SPHN</name>
<comment type="caution">
    <text evidence="2">The sequence shown here is derived from an EMBL/GenBank/DDBJ whole genome shotgun (WGS) entry which is preliminary data.</text>
</comment>
<organism evidence="2 3">
    <name type="scientific">Novosphingobium rhizovicinum</name>
    <dbReference type="NCBI Taxonomy" id="3228928"/>
    <lineage>
        <taxon>Bacteria</taxon>
        <taxon>Pseudomonadati</taxon>
        <taxon>Pseudomonadota</taxon>
        <taxon>Alphaproteobacteria</taxon>
        <taxon>Sphingomonadales</taxon>
        <taxon>Sphingomonadaceae</taxon>
        <taxon>Novosphingobium</taxon>
    </lineage>
</organism>
<evidence type="ECO:0000313" key="3">
    <source>
        <dbReference type="Proteomes" id="UP001556118"/>
    </source>
</evidence>
<keyword evidence="1" id="KW-0732">Signal</keyword>
<dbReference type="Proteomes" id="UP001556118">
    <property type="component" value="Unassembled WGS sequence"/>
</dbReference>
<evidence type="ECO:0008006" key="4">
    <source>
        <dbReference type="Google" id="ProtNLM"/>
    </source>
</evidence>
<feature type="signal peptide" evidence="1">
    <location>
        <begin position="1"/>
        <end position="23"/>
    </location>
</feature>
<gene>
    <name evidence="2" type="ORF">ABUH87_10325</name>
</gene>
<evidence type="ECO:0000313" key="2">
    <source>
        <dbReference type="EMBL" id="MEW9855562.1"/>
    </source>
</evidence>
<feature type="chain" id="PRO_5047026424" description="Tetratricopeptide repeat protein" evidence="1">
    <location>
        <begin position="24"/>
        <end position="460"/>
    </location>
</feature>